<evidence type="ECO:0000256" key="5">
    <source>
        <dbReference type="ARBA" id="ARBA00022989"/>
    </source>
</evidence>
<feature type="domain" description="YetF C-terminal" evidence="8">
    <location>
        <begin position="90"/>
        <end position="156"/>
    </location>
</feature>
<dbReference type="InterPro" id="IPR007353">
    <property type="entry name" value="DUF421"/>
</dbReference>
<gene>
    <name evidence="9" type="ordered locus">A2cp1_3383</name>
</gene>
<dbReference type="EMBL" id="CP001359">
    <property type="protein sequence ID" value="ACL66716.1"/>
    <property type="molecule type" value="Genomic_DNA"/>
</dbReference>
<keyword evidence="3" id="KW-1003">Cell membrane</keyword>
<evidence type="ECO:0000259" key="8">
    <source>
        <dbReference type="Pfam" id="PF04239"/>
    </source>
</evidence>
<keyword evidence="4 7" id="KW-0812">Transmembrane</keyword>
<dbReference type="Proteomes" id="UP000007089">
    <property type="component" value="Chromosome"/>
</dbReference>
<name>B8JHK4_ANAD2</name>
<dbReference type="Gene3D" id="3.30.240.20">
    <property type="entry name" value="bsu07140 like domains"/>
    <property type="match status" value="1"/>
</dbReference>
<feature type="transmembrane region" description="Helical" evidence="7">
    <location>
        <begin position="41"/>
        <end position="60"/>
    </location>
</feature>
<dbReference type="PANTHER" id="PTHR34582:SF6">
    <property type="entry name" value="UPF0702 TRANSMEMBRANE PROTEIN YCAP"/>
    <property type="match status" value="1"/>
</dbReference>
<evidence type="ECO:0000256" key="2">
    <source>
        <dbReference type="ARBA" id="ARBA00006448"/>
    </source>
</evidence>
<protein>
    <recommendedName>
        <fullName evidence="8">YetF C-terminal domain-containing protein</fullName>
    </recommendedName>
</protein>
<dbReference type="AlphaFoldDB" id="B8JHK4"/>
<keyword evidence="10" id="KW-1185">Reference proteome</keyword>
<evidence type="ECO:0000256" key="1">
    <source>
        <dbReference type="ARBA" id="ARBA00004651"/>
    </source>
</evidence>
<dbReference type="InterPro" id="IPR023090">
    <property type="entry name" value="UPF0702_alpha/beta_dom_sf"/>
</dbReference>
<dbReference type="PANTHER" id="PTHR34582">
    <property type="entry name" value="UPF0702 TRANSMEMBRANE PROTEIN YCAP"/>
    <property type="match status" value="1"/>
</dbReference>
<proteinExistence type="inferred from homology"/>
<comment type="subcellular location">
    <subcellularLocation>
        <location evidence="1">Cell membrane</location>
        <topology evidence="1">Multi-pass membrane protein</topology>
    </subcellularLocation>
</comment>
<comment type="similarity">
    <text evidence="2">Belongs to the UPF0702 family.</text>
</comment>
<dbReference type="GO" id="GO:0005886">
    <property type="term" value="C:plasma membrane"/>
    <property type="evidence" value="ECO:0007669"/>
    <property type="project" value="UniProtKB-SubCell"/>
</dbReference>
<keyword evidence="6 7" id="KW-0472">Membrane</keyword>
<sequence>MDSALWRPELPPWEVVFRAAFVYLFVQVLFRVVGRKEFARWGVSDIVLLFLVTTAVRKTLVADDASLTTAVVALTTLVALDWLFSLVTSRSRRAADLLEGRIRQLVRDGVLQRDVMRATRVSEDELLAHVRRLGKGSLADVKDAYLERSGSITVVLRA</sequence>
<dbReference type="KEGG" id="acp:A2cp1_3383"/>
<evidence type="ECO:0000313" key="9">
    <source>
        <dbReference type="EMBL" id="ACL66716.1"/>
    </source>
</evidence>
<evidence type="ECO:0000256" key="3">
    <source>
        <dbReference type="ARBA" id="ARBA00022475"/>
    </source>
</evidence>
<evidence type="ECO:0000256" key="7">
    <source>
        <dbReference type="SAM" id="Phobius"/>
    </source>
</evidence>
<dbReference type="RefSeq" id="WP_015934525.1">
    <property type="nucleotide sequence ID" value="NC_011891.1"/>
</dbReference>
<reference evidence="9" key="1">
    <citation type="submission" date="2009-01" db="EMBL/GenBank/DDBJ databases">
        <title>Complete sequence of Anaeromyxobacter dehalogenans 2CP-1.</title>
        <authorList>
            <consortium name="US DOE Joint Genome Institute"/>
            <person name="Lucas S."/>
            <person name="Copeland A."/>
            <person name="Lapidus A."/>
            <person name="Glavina del Rio T."/>
            <person name="Dalin E."/>
            <person name="Tice H."/>
            <person name="Bruce D."/>
            <person name="Goodwin L."/>
            <person name="Pitluck S."/>
            <person name="Saunders E."/>
            <person name="Brettin T."/>
            <person name="Detter J.C."/>
            <person name="Han C."/>
            <person name="Larimer F."/>
            <person name="Land M."/>
            <person name="Hauser L."/>
            <person name="Kyrpides N."/>
            <person name="Ovchinnikova G."/>
            <person name="Beliaev A.S."/>
            <person name="Richardson P."/>
        </authorList>
    </citation>
    <scope>NUCLEOTIDE SEQUENCE</scope>
    <source>
        <strain evidence="9">2CP-1</strain>
    </source>
</reference>
<evidence type="ECO:0000313" key="10">
    <source>
        <dbReference type="Proteomes" id="UP000007089"/>
    </source>
</evidence>
<feature type="transmembrane region" description="Helical" evidence="7">
    <location>
        <begin position="15"/>
        <end position="34"/>
    </location>
</feature>
<feature type="transmembrane region" description="Helical" evidence="7">
    <location>
        <begin position="66"/>
        <end position="84"/>
    </location>
</feature>
<accession>B8JHK4</accession>
<keyword evidence="5 7" id="KW-1133">Transmembrane helix</keyword>
<organism evidence="9 10">
    <name type="scientific">Anaeromyxobacter dehalogenans (strain ATCC BAA-258 / DSM 21875 / 2CP-1)</name>
    <dbReference type="NCBI Taxonomy" id="455488"/>
    <lineage>
        <taxon>Bacteria</taxon>
        <taxon>Pseudomonadati</taxon>
        <taxon>Myxococcota</taxon>
        <taxon>Myxococcia</taxon>
        <taxon>Myxococcales</taxon>
        <taxon>Cystobacterineae</taxon>
        <taxon>Anaeromyxobacteraceae</taxon>
        <taxon>Anaeromyxobacter</taxon>
    </lineage>
</organism>
<evidence type="ECO:0000256" key="6">
    <source>
        <dbReference type="ARBA" id="ARBA00023136"/>
    </source>
</evidence>
<evidence type="ECO:0000256" key="4">
    <source>
        <dbReference type="ARBA" id="ARBA00022692"/>
    </source>
</evidence>
<dbReference type="HOGENOM" id="CLU_077149_3_1_7"/>
<dbReference type="Pfam" id="PF04239">
    <property type="entry name" value="DUF421"/>
    <property type="match status" value="1"/>
</dbReference>